<evidence type="ECO:0000313" key="3">
    <source>
        <dbReference type="Proteomes" id="UP000050562"/>
    </source>
</evidence>
<dbReference type="Gene3D" id="2.180.10.10">
    <property type="entry name" value="RHS repeat-associated core"/>
    <property type="match status" value="1"/>
</dbReference>
<dbReference type="PATRIC" id="fig|251707.3.peg.2085"/>
<name>A0A0P9XXG1_9PSED</name>
<evidence type="ECO:0000256" key="1">
    <source>
        <dbReference type="SAM" id="MobiDB-lite"/>
    </source>
</evidence>
<dbReference type="EMBL" id="LJRC01000201">
    <property type="protein sequence ID" value="KPY33727.1"/>
    <property type="molecule type" value="Genomic_DNA"/>
</dbReference>
<organism evidence="2 3">
    <name type="scientific">Pseudomonas syringae pv. primulae</name>
    <dbReference type="NCBI Taxonomy" id="251707"/>
    <lineage>
        <taxon>Bacteria</taxon>
        <taxon>Pseudomonadati</taxon>
        <taxon>Pseudomonadota</taxon>
        <taxon>Gammaproteobacteria</taxon>
        <taxon>Pseudomonadales</taxon>
        <taxon>Pseudomonadaceae</taxon>
        <taxon>Pseudomonas</taxon>
    </lineage>
</organism>
<proteinExistence type="predicted"/>
<dbReference type="PANTHER" id="PTHR32305">
    <property type="match status" value="1"/>
</dbReference>
<dbReference type="InterPro" id="IPR022385">
    <property type="entry name" value="Rhs_assc_core"/>
</dbReference>
<gene>
    <name evidence="2" type="ORF">ALO52_01623</name>
</gene>
<dbReference type="Proteomes" id="UP000050562">
    <property type="component" value="Unassembled WGS sequence"/>
</dbReference>
<sequence>MIGQNTLKLTRHFGYDDWGQQVSETGPDGVVSFKETDQIASPDGPVTREWLQHSIDATEKYNLTVTQLNLFGDPTSVERFDRLEQSGGSHFSHYDGLGRLAEEIDALNHVTGYRYDAFDRQVQHILPDKAVVKRTYAPHSIEDLPILISVNDNVLGEQAFDSLDRRWRTVTGGRKQTYKFKTGQSRPCSVETARGQTIDYVYNPALGEEPLQRTIVDSPISAAYRYDPKNARLMECDEQDQKLGREYFSNGELKSETRTSGTEVHTMHYLYSLEGRLLEYKDVLGQVQTYKYDSYGRIQKTELQDAISGTFFHDPLGQVQRIETVSGEQQVMTALEYDDFGRETQRSFDLDGVIQVMTQVWDNTDQLKQRTLKQGDTLLRDEVYSYDSRGRLTGYTCSGSQPPVDAYGKAITSQLFRFDILDNMTQVRTVFDGGSNIATYHFENDKDPTQLSRVSNSYPDYPAEIKLLYDADGNLLQDEAKRTLTYDALNRLTSVSAPGGGPVDTGDYRYDPLDTLSGHGDDQRFYNAGQLSTRLTGDKPCSYLRGGPHLLADTDKGMTAGDHNNTVLYGVGNGTVEPSAYTAYGYRTASGSKQGGAGFNGEYGEPGTDWQLLGNGYRAYNPVLMKFHSPDSLSPFDEGGVNAYAYCEGDPVNGVDPSGHGFWSGLGRALGIKPTLKVGTAGANGMPGIFTSLGKGKQVSRLRTVKSTDIENFNVISKHRQNVADRAEASFFKSERAGYSGKKLNEKWAQRDVALSDAEQARADLKALTALKGKPGITKQSRMNIVDEVQNINTAESKRAAGKPAESSGTAQDMERRNAYLASQENKRTRQSQ</sequence>
<reference evidence="2 3" key="1">
    <citation type="submission" date="2015-09" db="EMBL/GenBank/DDBJ databases">
        <title>Genome announcement of multiple Pseudomonas syringae strains.</title>
        <authorList>
            <person name="Thakur S."/>
            <person name="Wang P.W."/>
            <person name="Gong Y."/>
            <person name="Weir B.S."/>
            <person name="Guttman D.S."/>
        </authorList>
    </citation>
    <scope>NUCLEOTIDE SEQUENCE [LARGE SCALE GENOMIC DNA]</scope>
    <source>
        <strain evidence="2 3">ICMP3956</strain>
    </source>
</reference>
<dbReference type="NCBIfam" id="TIGR03696">
    <property type="entry name" value="Rhs_assc_core"/>
    <property type="match status" value="1"/>
</dbReference>
<dbReference type="InterPro" id="IPR006530">
    <property type="entry name" value="YD"/>
</dbReference>
<protein>
    <submittedName>
        <fullName evidence="2">YD repeat-containing protein</fullName>
    </submittedName>
</protein>
<accession>A0A0P9XXG1</accession>
<dbReference type="AlphaFoldDB" id="A0A0P9XXG1"/>
<dbReference type="InterPro" id="IPR031325">
    <property type="entry name" value="RHS_repeat"/>
</dbReference>
<dbReference type="SUPFAM" id="SSF56399">
    <property type="entry name" value="ADP-ribosylation"/>
    <property type="match status" value="1"/>
</dbReference>
<comment type="caution">
    <text evidence="2">The sequence shown here is derived from an EMBL/GenBank/DDBJ whole genome shotgun (WGS) entry which is preliminary data.</text>
</comment>
<dbReference type="PANTHER" id="PTHR32305:SF15">
    <property type="entry name" value="PROTEIN RHSA-RELATED"/>
    <property type="match status" value="1"/>
</dbReference>
<dbReference type="Pfam" id="PF05593">
    <property type="entry name" value="RHS_repeat"/>
    <property type="match status" value="1"/>
</dbReference>
<feature type="region of interest" description="Disordered" evidence="1">
    <location>
        <begin position="794"/>
        <end position="833"/>
    </location>
</feature>
<dbReference type="NCBIfam" id="TIGR01643">
    <property type="entry name" value="YD_repeat_2x"/>
    <property type="match status" value="2"/>
</dbReference>
<dbReference type="InterPro" id="IPR050708">
    <property type="entry name" value="T6SS_VgrG/RHS"/>
</dbReference>
<evidence type="ECO:0000313" key="2">
    <source>
        <dbReference type="EMBL" id="KPY33727.1"/>
    </source>
</evidence>